<evidence type="ECO:0000313" key="1">
    <source>
        <dbReference type="EMBL" id="EKF84765.1"/>
    </source>
</evidence>
<proteinExistence type="predicted"/>
<comment type="caution">
    <text evidence="1">The sequence shown here is derived from an EMBL/GenBank/DDBJ whole genome shotgun (WGS) entry which is preliminary data.</text>
</comment>
<dbReference type="RefSeq" id="WP_004031961.1">
    <property type="nucleotide sequence ID" value="NZ_AMPO01000013.1"/>
</dbReference>
<accession>K2RPV1</accession>
<organism evidence="1 2">
    <name type="scientific">Methanobacterium formicicum (strain DSM 3637 / PP1)</name>
    <dbReference type="NCBI Taxonomy" id="1204725"/>
    <lineage>
        <taxon>Archaea</taxon>
        <taxon>Methanobacteriati</taxon>
        <taxon>Methanobacteriota</taxon>
        <taxon>Methanomada group</taxon>
        <taxon>Methanobacteria</taxon>
        <taxon>Methanobacteriales</taxon>
        <taxon>Methanobacteriaceae</taxon>
        <taxon>Methanobacterium</taxon>
    </lineage>
</organism>
<sequence length="92" mass="10662">MVSNDEINLRLRNKREGKSLNGYLVCNNCGGYYELQPGESWKDFDTECECGGQLVQSADESLIRESNLSEEEYEHKRYGTEILIAYVAFFFF</sequence>
<keyword evidence="2" id="KW-1185">Reference proteome</keyword>
<dbReference type="Proteomes" id="UP000007360">
    <property type="component" value="Unassembled WGS sequence"/>
</dbReference>
<gene>
    <name evidence="1" type="ORF">A994_12166</name>
</gene>
<name>K2RPV1_METFP</name>
<dbReference type="PATRIC" id="fig|1204725.3.peg.2444"/>
<evidence type="ECO:0000313" key="2">
    <source>
        <dbReference type="Proteomes" id="UP000007360"/>
    </source>
</evidence>
<dbReference type="EMBL" id="AMPO01000013">
    <property type="protein sequence ID" value="EKF84765.1"/>
    <property type="molecule type" value="Genomic_DNA"/>
</dbReference>
<dbReference type="OrthoDB" id="70331at2157"/>
<dbReference type="AlphaFoldDB" id="K2RPV1"/>
<protein>
    <submittedName>
        <fullName evidence="1">Uncharacterized protein</fullName>
    </submittedName>
</protein>
<reference evidence="1 2" key="1">
    <citation type="journal article" date="2012" name="J. Bacteriol.">
        <title>Draft genome sequence of Methanobacterium formicicum DSM 3637, an archaebacterium isolated from the methane producer amoeba Pelomyxa palustris.</title>
        <authorList>
            <person name="Gutierrez G."/>
        </authorList>
    </citation>
    <scope>NUCLEOTIDE SEQUENCE [LARGE SCALE GENOMIC DNA]</scope>
    <source>
        <strain evidence="2">DSM 3637 / PP1</strain>
    </source>
</reference>